<dbReference type="EMBL" id="CAJVPT010067059">
    <property type="protein sequence ID" value="CAG8774374.1"/>
    <property type="molecule type" value="Genomic_DNA"/>
</dbReference>
<comment type="caution">
    <text evidence="1">The sequence shown here is derived from an EMBL/GenBank/DDBJ whole genome shotgun (WGS) entry which is preliminary data.</text>
</comment>
<feature type="non-terminal residue" evidence="1">
    <location>
        <position position="203"/>
    </location>
</feature>
<evidence type="ECO:0000313" key="1">
    <source>
        <dbReference type="EMBL" id="CAG8774374.1"/>
    </source>
</evidence>
<proteinExistence type="predicted"/>
<accession>A0ACA9R2I2</accession>
<reference evidence="1" key="1">
    <citation type="submission" date="2021-06" db="EMBL/GenBank/DDBJ databases">
        <authorList>
            <person name="Kallberg Y."/>
            <person name="Tangrot J."/>
            <person name="Rosling A."/>
        </authorList>
    </citation>
    <scope>NUCLEOTIDE SEQUENCE</scope>
    <source>
        <strain evidence="1">CL356</strain>
    </source>
</reference>
<dbReference type="Proteomes" id="UP000789525">
    <property type="component" value="Unassembled WGS sequence"/>
</dbReference>
<organism evidence="1 2">
    <name type="scientific">Acaulospora colombiana</name>
    <dbReference type="NCBI Taxonomy" id="27376"/>
    <lineage>
        <taxon>Eukaryota</taxon>
        <taxon>Fungi</taxon>
        <taxon>Fungi incertae sedis</taxon>
        <taxon>Mucoromycota</taxon>
        <taxon>Glomeromycotina</taxon>
        <taxon>Glomeromycetes</taxon>
        <taxon>Diversisporales</taxon>
        <taxon>Acaulosporaceae</taxon>
        <taxon>Acaulospora</taxon>
    </lineage>
</organism>
<evidence type="ECO:0000313" key="2">
    <source>
        <dbReference type="Proteomes" id="UP000789525"/>
    </source>
</evidence>
<feature type="non-terminal residue" evidence="1">
    <location>
        <position position="1"/>
    </location>
</feature>
<protein>
    <submittedName>
        <fullName evidence="1">3583_t:CDS:1</fullName>
    </submittedName>
</protein>
<sequence>RRLDREKLKSVLKTLVVQYGESDEGKYDYGFNSMRFIRLYETRVDLEISQVLDDLESQWSGGFENFSLPETRLLKISRKSKRELQLMVTGWSLNWHFFRHIDHVHRALNPNYGSLTRATLYDPNTLLQPENQARVNLPTLRELIRVAIPPAHVLPSFSSFSRSPLDHSLDIKVAKELKDFLSGLSSSARNTLEGLYIKNLHDS</sequence>
<gene>
    <name evidence="1" type="ORF">ACOLOM_LOCUS14004</name>
</gene>
<keyword evidence="2" id="KW-1185">Reference proteome</keyword>
<name>A0ACA9R2I2_9GLOM</name>